<keyword evidence="3 5" id="KW-1133">Transmembrane helix</keyword>
<keyword evidence="4 5" id="KW-0472">Membrane</keyword>
<feature type="transmembrane region" description="Helical" evidence="5">
    <location>
        <begin position="108"/>
        <end position="125"/>
    </location>
</feature>
<reference evidence="7 8" key="1">
    <citation type="journal article" date="2013" name="Genome Announc.">
        <title>Draft Genome Sequence of Rhodococcus opacus Strain M213 Shows a Diverse Catabolic Potential.</title>
        <authorList>
            <person name="Pathak A."/>
            <person name="Green S.J."/>
            <person name="Ogram A."/>
            <person name="Chauhan A."/>
        </authorList>
    </citation>
    <scope>NUCLEOTIDE SEQUENCE [LARGE SCALE GENOMIC DNA]</scope>
    <source>
        <strain evidence="7 8">M213</strain>
    </source>
</reference>
<evidence type="ECO:0000256" key="5">
    <source>
        <dbReference type="SAM" id="Phobius"/>
    </source>
</evidence>
<evidence type="ECO:0000256" key="1">
    <source>
        <dbReference type="ARBA" id="ARBA00004141"/>
    </source>
</evidence>
<comment type="caution">
    <text evidence="7">The sequence shown here is derived from an EMBL/GenBank/DDBJ whole genome shotgun (WGS) entry which is preliminary data.</text>
</comment>
<dbReference type="RefSeq" id="WP_005264282.1">
    <property type="nucleotide sequence ID" value="NZ_AJYC02000158.1"/>
</dbReference>
<dbReference type="GO" id="GO:0016020">
    <property type="term" value="C:membrane"/>
    <property type="evidence" value="ECO:0007669"/>
    <property type="project" value="UniProtKB-SubCell"/>
</dbReference>
<keyword evidence="2 5" id="KW-0812">Transmembrane</keyword>
<comment type="subcellular location">
    <subcellularLocation>
        <location evidence="1">Membrane</location>
        <topology evidence="1">Multi-pass membrane protein</topology>
    </subcellularLocation>
</comment>
<dbReference type="AlphaFoldDB" id="K8X904"/>
<evidence type="ECO:0000256" key="2">
    <source>
        <dbReference type="ARBA" id="ARBA00022692"/>
    </source>
</evidence>
<feature type="transmembrane region" description="Helical" evidence="5">
    <location>
        <begin position="12"/>
        <end position="42"/>
    </location>
</feature>
<name>K8X904_RHOOP</name>
<evidence type="ECO:0000313" key="8">
    <source>
        <dbReference type="Proteomes" id="UP000005951"/>
    </source>
</evidence>
<feature type="transmembrane region" description="Helical" evidence="5">
    <location>
        <begin position="54"/>
        <end position="75"/>
    </location>
</feature>
<evidence type="ECO:0000256" key="3">
    <source>
        <dbReference type="ARBA" id="ARBA00022989"/>
    </source>
</evidence>
<gene>
    <name evidence="7" type="ORF">WSS_A38201</name>
</gene>
<accession>K8X904</accession>
<sequence length="262" mass="27762">MVILSAGNPMVVAIATVMAAAIGVVVTSVGVTAALAVVLIAVHTQRGAGAGFSLLGPYAGGVITVFAATMLWFGAELVRGRRPRPSTATAASTERRPRRDFRTASPQVLRISVAVVLAMLGTELMPEGMVGGHWLITSVLLSIQPYPAATKIRLAQRLSGNTIGAVFVAAFLAPHPVQPIVVMAMIALLLLAVALRPVNYFWWALTGPPVLLLISEYPDLYPWYEGGVRLAMNVLGAAIVLVVVLVPPRVADRVRRRNPHQG</sequence>
<dbReference type="InterPro" id="IPR049453">
    <property type="entry name" value="Memb_transporter_dom"/>
</dbReference>
<organism evidence="7 8">
    <name type="scientific">Rhodococcus opacus M213</name>
    <dbReference type="NCBI Taxonomy" id="1129896"/>
    <lineage>
        <taxon>Bacteria</taxon>
        <taxon>Bacillati</taxon>
        <taxon>Actinomycetota</taxon>
        <taxon>Actinomycetes</taxon>
        <taxon>Mycobacteriales</taxon>
        <taxon>Nocardiaceae</taxon>
        <taxon>Rhodococcus</taxon>
    </lineage>
</organism>
<evidence type="ECO:0000259" key="6">
    <source>
        <dbReference type="Pfam" id="PF13515"/>
    </source>
</evidence>
<proteinExistence type="predicted"/>
<evidence type="ECO:0000256" key="4">
    <source>
        <dbReference type="ARBA" id="ARBA00023136"/>
    </source>
</evidence>
<evidence type="ECO:0000313" key="7">
    <source>
        <dbReference type="EMBL" id="EKT77316.1"/>
    </source>
</evidence>
<dbReference type="EMBL" id="AJYC02000158">
    <property type="protein sequence ID" value="EKT77316.1"/>
    <property type="molecule type" value="Genomic_DNA"/>
</dbReference>
<dbReference type="Proteomes" id="UP000005951">
    <property type="component" value="Unassembled WGS sequence"/>
</dbReference>
<protein>
    <recommendedName>
        <fullName evidence="6">Integral membrane bound transporter domain-containing protein</fullName>
    </recommendedName>
</protein>
<feature type="transmembrane region" description="Helical" evidence="5">
    <location>
        <begin position="223"/>
        <end position="246"/>
    </location>
</feature>
<feature type="domain" description="Integral membrane bound transporter" evidence="6">
    <location>
        <begin position="131"/>
        <end position="243"/>
    </location>
</feature>
<dbReference type="Pfam" id="PF13515">
    <property type="entry name" value="FUSC_2"/>
    <property type="match status" value="1"/>
</dbReference>
<feature type="transmembrane region" description="Helical" evidence="5">
    <location>
        <begin position="180"/>
        <end position="203"/>
    </location>
</feature>